<dbReference type="EMBL" id="JALBCA010000074">
    <property type="protein sequence ID" value="KAI2384369.1"/>
    <property type="molecule type" value="Genomic_DNA"/>
</dbReference>
<name>A0ACB8UTL7_9EURO</name>
<gene>
    <name evidence="1" type="primary">RAD23</name>
    <name evidence="1" type="ORF">LOY88_004718</name>
</gene>
<evidence type="ECO:0000313" key="1">
    <source>
        <dbReference type="EMBL" id="KAI2384369.1"/>
    </source>
</evidence>
<reference evidence="1" key="1">
    <citation type="journal article" date="2022" name="bioRxiv">
        <title>Population genetic analysis of Ophidiomyces ophidiicola, the causative agent of snake fungal disease, indicates recent introductions to the USA.</title>
        <authorList>
            <person name="Ladner J.T."/>
            <person name="Palmer J.M."/>
            <person name="Ettinger C.L."/>
            <person name="Stajich J.E."/>
            <person name="Farrell T.M."/>
            <person name="Glorioso B.M."/>
            <person name="Lawson B."/>
            <person name="Price S.J."/>
            <person name="Stengle A.G."/>
            <person name="Grear D.A."/>
            <person name="Lorch J.M."/>
        </authorList>
    </citation>
    <scope>NUCLEOTIDE SEQUENCE</scope>
    <source>
        <strain evidence="1">NWHC 24266-5</strain>
    </source>
</reference>
<accession>A0ACB8UTL7</accession>
<sequence>MKLSFRDLKQQKFTMEAEPSETIGQLKEKIAQEKGWEASQQRLIYSGKILQDSNTIESYNIEEKGFIVCMVSKPKATPSTAAGPAQPPVTPAPARTSTPSAPSAPAPATSASSAPPATPSPATGPAFNDPSALLMGPQSEAAVQQMEAMGFPRTDIDRAMRAAFFNPDRAIEYLLNGIPEQAEREAAARQQARAAPPAAAASTTSNQPAVGTDADEPVNLFEAAAQAAQGGTARGSRSGGAGLGGAAGGDALSNLDFLRSNPHFQQLRQLVQQQPQMLEPILQQVGAGNPQLAQLIGQNQEQFLQLLSEDIDDDSQLPPGAHTISVTEDERDAIERLCRLGFSRDAVIQAYFACDKNEELAANFLFEQPDEEGEN</sequence>
<proteinExistence type="predicted"/>
<organism evidence="1">
    <name type="scientific">Ophidiomyces ophidiicola</name>
    <dbReference type="NCBI Taxonomy" id="1387563"/>
    <lineage>
        <taxon>Eukaryota</taxon>
        <taxon>Fungi</taxon>
        <taxon>Dikarya</taxon>
        <taxon>Ascomycota</taxon>
        <taxon>Pezizomycotina</taxon>
        <taxon>Eurotiomycetes</taxon>
        <taxon>Eurotiomycetidae</taxon>
        <taxon>Onygenales</taxon>
        <taxon>Onygenaceae</taxon>
        <taxon>Ophidiomyces</taxon>
    </lineage>
</organism>
<protein>
    <submittedName>
        <fullName evidence="1">UV excision repair protein rad23</fullName>
    </submittedName>
</protein>
<comment type="caution">
    <text evidence="1">The sequence shown here is derived from an EMBL/GenBank/DDBJ whole genome shotgun (WGS) entry which is preliminary data.</text>
</comment>